<name>A0ABQ8CBN0_BRANA</name>
<feature type="non-terminal residue" evidence="1">
    <location>
        <position position="1"/>
    </location>
</feature>
<gene>
    <name evidence="1" type="ORF">HID58_028933</name>
</gene>
<reference evidence="1 2" key="1">
    <citation type="submission" date="2021-05" db="EMBL/GenBank/DDBJ databases">
        <title>Genome Assembly of Synthetic Allotetraploid Brassica napus Reveals Homoeologous Exchanges between Subgenomes.</title>
        <authorList>
            <person name="Davis J.T."/>
        </authorList>
    </citation>
    <scope>NUCLEOTIDE SEQUENCE [LARGE SCALE GENOMIC DNA]</scope>
    <source>
        <strain evidence="2">cv. Da-Ae</strain>
        <tissue evidence="1">Seedling</tissue>
    </source>
</reference>
<sequence>CLLIGFRFGGLGFRFGGVCSVLGDRKDLIYFGYVCVTKMAQTEEGAVYERLLPRLFARDRYPSKQHNCNSSLEYLLLVRSVLKGTDEMKQLLGSCFGHLFRLPVRGCDLSAKVVHEMLTMQVVTKKRFEFWPVFGGQPMRFSLAEFGYVTGEFEAGVYMYNDLSLYMCTMLIVHPMMELGEDEEAGWGEFDFEIHDRKVGYMVEILKAGHKFQKCEWGGGDSGEPKCEHELVDNRLV</sequence>
<evidence type="ECO:0008006" key="3">
    <source>
        <dbReference type="Google" id="ProtNLM"/>
    </source>
</evidence>
<dbReference type="EMBL" id="JAGKQM010000008">
    <property type="protein sequence ID" value="KAH0914487.1"/>
    <property type="molecule type" value="Genomic_DNA"/>
</dbReference>
<dbReference type="PANTHER" id="PTHR48449:SF1">
    <property type="entry name" value="DUF1985 DOMAIN-CONTAINING PROTEIN"/>
    <property type="match status" value="1"/>
</dbReference>
<dbReference type="Proteomes" id="UP000824890">
    <property type="component" value="Unassembled WGS sequence"/>
</dbReference>
<evidence type="ECO:0000313" key="2">
    <source>
        <dbReference type="Proteomes" id="UP000824890"/>
    </source>
</evidence>
<proteinExistence type="predicted"/>
<dbReference type="PANTHER" id="PTHR48449">
    <property type="entry name" value="DUF1985 DOMAIN-CONTAINING PROTEIN"/>
    <property type="match status" value="1"/>
</dbReference>
<protein>
    <recommendedName>
        <fullName evidence="3">DUF1985 domain-containing protein</fullName>
    </recommendedName>
</protein>
<evidence type="ECO:0000313" key="1">
    <source>
        <dbReference type="EMBL" id="KAH0914487.1"/>
    </source>
</evidence>
<organism evidence="1 2">
    <name type="scientific">Brassica napus</name>
    <name type="common">Rape</name>
    <dbReference type="NCBI Taxonomy" id="3708"/>
    <lineage>
        <taxon>Eukaryota</taxon>
        <taxon>Viridiplantae</taxon>
        <taxon>Streptophyta</taxon>
        <taxon>Embryophyta</taxon>
        <taxon>Tracheophyta</taxon>
        <taxon>Spermatophyta</taxon>
        <taxon>Magnoliopsida</taxon>
        <taxon>eudicotyledons</taxon>
        <taxon>Gunneridae</taxon>
        <taxon>Pentapetalae</taxon>
        <taxon>rosids</taxon>
        <taxon>malvids</taxon>
        <taxon>Brassicales</taxon>
        <taxon>Brassicaceae</taxon>
        <taxon>Brassiceae</taxon>
        <taxon>Brassica</taxon>
    </lineage>
</organism>
<keyword evidence="2" id="KW-1185">Reference proteome</keyword>
<accession>A0ABQ8CBN0</accession>
<comment type="caution">
    <text evidence="1">The sequence shown here is derived from an EMBL/GenBank/DDBJ whole genome shotgun (WGS) entry which is preliminary data.</text>
</comment>